<proteinExistence type="predicted"/>
<dbReference type="eggNOG" id="arCOG07299">
    <property type="taxonomic scope" value="Archaea"/>
</dbReference>
<evidence type="ECO:0000313" key="1">
    <source>
        <dbReference type="EMBL" id="EHP69913.1"/>
    </source>
</evidence>
<evidence type="ECO:0000313" key="2">
    <source>
        <dbReference type="Proteomes" id="UP000003980"/>
    </source>
</evidence>
<keyword evidence="2" id="KW-1185">Reference proteome</keyword>
<organism evidence="1 2">
    <name type="scientific">Metallosphaera yellowstonensis MK1</name>
    <dbReference type="NCBI Taxonomy" id="671065"/>
    <lineage>
        <taxon>Archaea</taxon>
        <taxon>Thermoproteota</taxon>
        <taxon>Thermoprotei</taxon>
        <taxon>Sulfolobales</taxon>
        <taxon>Sulfolobaceae</taxon>
        <taxon>Metallosphaera</taxon>
    </lineage>
</organism>
<reference evidence="1 2" key="1">
    <citation type="submission" date="2012-01" db="EMBL/GenBank/DDBJ databases">
        <title>Improved High-Quality Draft sequence of Metallosphaera yellowstonensis MK1.</title>
        <authorList>
            <consortium name="US DOE Joint Genome Institute"/>
            <person name="Lucas S."/>
            <person name="Han J."/>
            <person name="Cheng J.-F."/>
            <person name="Goodwin L."/>
            <person name="Pitluck S."/>
            <person name="Peters L."/>
            <person name="Teshima H."/>
            <person name="Detter J.C."/>
            <person name="Han C."/>
            <person name="Tapia R."/>
            <person name="Land M."/>
            <person name="Hauser L."/>
            <person name="Kyrpides N."/>
            <person name="Kozubal M."/>
            <person name="Macur R.E."/>
            <person name="Jay Z."/>
            <person name="Inskeep W."/>
            <person name="Woyke T."/>
        </authorList>
    </citation>
    <scope>NUCLEOTIDE SEQUENCE [LARGE SCALE GENOMIC DNA]</scope>
    <source>
        <strain evidence="1 2">MK1</strain>
    </source>
</reference>
<gene>
    <name evidence="1" type="ORF">MetMK1DRAFT_00004150</name>
</gene>
<protein>
    <submittedName>
        <fullName evidence="1">Uncharacterized protein</fullName>
    </submittedName>
</protein>
<dbReference type="STRING" id="671065.MetMK1DRAFT_00004150"/>
<dbReference type="AlphaFoldDB" id="H2C0W4"/>
<name>H2C0W4_9CREN</name>
<accession>H2C0W4</accession>
<dbReference type="HOGENOM" id="CLU_840958_0_0_2"/>
<dbReference type="EMBL" id="JH597761">
    <property type="protein sequence ID" value="EHP69913.1"/>
    <property type="molecule type" value="Genomic_DNA"/>
</dbReference>
<dbReference type="Proteomes" id="UP000003980">
    <property type="component" value="Unassembled WGS sequence"/>
</dbReference>
<sequence length="330" mass="36624">MSQLRVKTFSKFSSDLIKSFFYLVSTGVDGIAEDRGEIVVEGPDPMLGIGEALELVGELIDNERLPLTGNDKTSKHYKRIMECVGSPLDAPSSDLFVKASKNLSNVVECGDVEPLALMKTEFYEESRTPHFQGEVEGKVNVLGTILTFAGYVTWRLGRSSREGFSVVVTPLTPWTMGSGIGDVIVNYKRNKVKLPESAGIPWAFSLWLAVHLPLDSPVMVYHVKEGQRISVSGGYFSDLKRIREGLNKTFTGNWENYLEDVLRYSLSKDSPKEAITFVQKLYETVNGALRKEELAFRGLRDYAGLIARESGEENVVVRAIGRLASLISVE</sequence>